<reference evidence="2" key="1">
    <citation type="journal article" date="2019" name="Int. J. Syst. Evol. Microbiol.">
        <title>The Global Catalogue of Microorganisms (GCM) 10K type strain sequencing project: providing services to taxonomists for standard genome sequencing and annotation.</title>
        <authorList>
            <consortium name="The Broad Institute Genomics Platform"/>
            <consortium name="The Broad Institute Genome Sequencing Center for Infectious Disease"/>
            <person name="Wu L."/>
            <person name="Ma J."/>
        </authorList>
    </citation>
    <scope>NUCLEOTIDE SEQUENCE [LARGE SCALE GENOMIC DNA]</scope>
    <source>
        <strain evidence="2">JCM 13006</strain>
    </source>
</reference>
<accession>A0ABP9EPG7</accession>
<organism evidence="1 2">
    <name type="scientific">Kitasatospora terrestris</name>
    <dbReference type="NCBI Taxonomy" id="258051"/>
    <lineage>
        <taxon>Bacteria</taxon>
        <taxon>Bacillati</taxon>
        <taxon>Actinomycetota</taxon>
        <taxon>Actinomycetes</taxon>
        <taxon>Kitasatosporales</taxon>
        <taxon>Streptomycetaceae</taxon>
        <taxon>Kitasatospora</taxon>
    </lineage>
</organism>
<proteinExistence type="predicted"/>
<keyword evidence="2" id="KW-1185">Reference proteome</keyword>
<name>A0ABP9EPG7_9ACTN</name>
<gene>
    <name evidence="1" type="ORF">GCM10023235_75390</name>
</gene>
<dbReference type="RefSeq" id="WP_345701424.1">
    <property type="nucleotide sequence ID" value="NZ_BAABIS010000001.1"/>
</dbReference>
<evidence type="ECO:0000313" key="2">
    <source>
        <dbReference type="Proteomes" id="UP001501752"/>
    </source>
</evidence>
<dbReference type="EMBL" id="BAABIS010000001">
    <property type="protein sequence ID" value="GAA4883667.1"/>
    <property type="molecule type" value="Genomic_DNA"/>
</dbReference>
<sequence>MDGAAPMTVQVRLVLLDLWEGERRLAEELTELAGRTGGGHGLAGAAAELAEVSRGHAGWIARLTEPPPPIPARIHQRRPPGLGLGPVRVQRPEPIPGRSRDPGLVLLHELRRLYLMTGDNLLLWDTLCCVAPVTGLRVLLDLAAVCRPGTVAQLTWARAALRERAATALTGRGLHHRSTLAVLNAVEHSDDPGDWLVPAVPGPGASLRRTTT</sequence>
<dbReference type="Proteomes" id="UP001501752">
    <property type="component" value="Unassembled WGS sequence"/>
</dbReference>
<comment type="caution">
    <text evidence="1">The sequence shown here is derived from an EMBL/GenBank/DDBJ whole genome shotgun (WGS) entry which is preliminary data.</text>
</comment>
<evidence type="ECO:0000313" key="1">
    <source>
        <dbReference type="EMBL" id="GAA4883667.1"/>
    </source>
</evidence>
<protein>
    <submittedName>
        <fullName evidence="1">Uncharacterized protein</fullName>
    </submittedName>
</protein>